<evidence type="ECO:0000256" key="3">
    <source>
        <dbReference type="ARBA" id="ARBA00023136"/>
    </source>
</evidence>
<comment type="subcellular location">
    <subcellularLocation>
        <location evidence="1">Cell outer membrane</location>
    </subcellularLocation>
</comment>
<evidence type="ECO:0000256" key="5">
    <source>
        <dbReference type="SAM" id="MobiDB-lite"/>
    </source>
</evidence>
<keyword evidence="9" id="KW-1185">Reference proteome</keyword>
<dbReference type="Proteomes" id="UP000628710">
    <property type="component" value="Unassembled WGS sequence"/>
</dbReference>
<dbReference type="GO" id="GO:0009279">
    <property type="term" value="C:cell outer membrane"/>
    <property type="evidence" value="ECO:0007669"/>
    <property type="project" value="UniProtKB-SubCell"/>
</dbReference>
<keyword evidence="6" id="KW-0732">Signal</keyword>
<dbReference type="Pfam" id="PF07660">
    <property type="entry name" value="STN"/>
    <property type="match status" value="1"/>
</dbReference>
<feature type="domain" description="Secretin/TonB short N-terminal" evidence="7">
    <location>
        <begin position="66"/>
        <end position="117"/>
    </location>
</feature>
<feature type="signal peptide" evidence="6">
    <location>
        <begin position="1"/>
        <end position="26"/>
    </location>
</feature>
<dbReference type="Gene3D" id="3.55.50.30">
    <property type="match status" value="1"/>
</dbReference>
<keyword evidence="2" id="KW-0813">Transport</keyword>
<dbReference type="AlphaFoldDB" id="A0A934JXV5"/>
<evidence type="ECO:0000256" key="1">
    <source>
        <dbReference type="ARBA" id="ARBA00004442"/>
    </source>
</evidence>
<dbReference type="RefSeq" id="WP_199469353.1">
    <property type="nucleotide sequence ID" value="NZ_JAEMNX010000019.1"/>
</dbReference>
<accession>A0A934JXV5</accession>
<comment type="caution">
    <text evidence="8">The sequence shown here is derived from an EMBL/GenBank/DDBJ whole genome shotgun (WGS) entry which is preliminary data.</text>
</comment>
<sequence length="914" mass="101771">MSSNASIRLIKRRSTLTLLAASIAFAGGLTTPIVYAESAAVTSHYYKIPAGSLAQAVNSFAAMSGMFLGGSGELLSGKRTLGFEGEYSTAQALDLLLAGTGLSYKKGDGNSIVLIDANIVTKSEDGITMSPLLVRADREITTLGKNVISASEIESMAGDTSNLTDLLKGNGSVRYSRSASSSANSASMRPDEVSINGQSHYQNSFIIDGMSANNDLNPGDSEDTYSNPISPTNLSMLSGSSSQSYYVDPEALGSVTVYDSNIPVEFGGFLGGVIESELKRYDGEDYLSFKYGISRDEWDQMHVDDSLVEEMNDGDSIEGEYTPNFLKQRYTITGAQGITDKLGMTFTASRGRSNFDQSYVKNIGSSIYGKQGKAYDDTIDNMNARFDYDANQDLHLTVSMLYANRYHDGITNASYDSSFVKLHQAAGIVAKSTYKAPLGTLIAKLSYDQAKDALDSDDSTYTYHYVDYYNGNWPYSGGYGDINQQQNRSEFKLDWVQNAFNVGDYRHVLHTGIELGYKKQFYQVDGDIVNENYQCINSGCADNNSDGVIDYGDEYLRVYSIIEANKFEKESHSVAAYLEDTISIGNWAYNFGARVDYGSTLENTDLSPRTSMMWDVFGDQGTQAIAGTSRYYGRDFFRYEVNSTLRSWRSMYRYNTDSTLNRETTYTDNSFYDYDLDTPYSDELSFIVKQRLGVMDATLKYVNRETRDQVSRDKTEDGLDYYSNDGRSSTDTVSLKLETREPITLGSTLTHLEFMVSHQKSESNSLSDVAYEDEVSSDEIYYKGDVIYESQLPRWDFNIPFSVFFSTETQIPSWNLVWDNAINVDSGGKIAQDTQENYTDLTGTYDVYEDLDFDTLITLDTAVTWTPSLFKDIDGYIKISVDNVFDDYIDKSTSSGTFSYTLGRSFSLDVGMRF</sequence>
<dbReference type="InterPro" id="IPR036942">
    <property type="entry name" value="Beta-barrel_TonB_sf"/>
</dbReference>
<dbReference type="InterPro" id="IPR011662">
    <property type="entry name" value="Secretin/TonB_short_N"/>
</dbReference>
<keyword evidence="8" id="KW-0675">Receptor</keyword>
<evidence type="ECO:0000313" key="9">
    <source>
        <dbReference type="Proteomes" id="UP000628710"/>
    </source>
</evidence>
<evidence type="ECO:0000313" key="8">
    <source>
        <dbReference type="EMBL" id="MBJ7538947.1"/>
    </source>
</evidence>
<dbReference type="SMART" id="SM00965">
    <property type="entry name" value="STN"/>
    <property type="match status" value="1"/>
</dbReference>
<proteinExistence type="predicted"/>
<evidence type="ECO:0000256" key="2">
    <source>
        <dbReference type="ARBA" id="ARBA00022448"/>
    </source>
</evidence>
<evidence type="ECO:0000256" key="6">
    <source>
        <dbReference type="SAM" id="SignalP"/>
    </source>
</evidence>
<dbReference type="EMBL" id="JAEMNX010000019">
    <property type="protein sequence ID" value="MBJ7538947.1"/>
    <property type="molecule type" value="Genomic_DNA"/>
</dbReference>
<organism evidence="8 9">
    <name type="scientific">Marinomonas transparens</name>
    <dbReference type="NCBI Taxonomy" id="2795388"/>
    <lineage>
        <taxon>Bacteria</taxon>
        <taxon>Pseudomonadati</taxon>
        <taxon>Pseudomonadota</taxon>
        <taxon>Gammaproteobacteria</taxon>
        <taxon>Oceanospirillales</taxon>
        <taxon>Oceanospirillaceae</taxon>
        <taxon>Marinomonas</taxon>
    </lineage>
</organism>
<gene>
    <name evidence="8" type="ORF">I8J31_14800</name>
</gene>
<keyword evidence="4" id="KW-0998">Cell outer membrane</keyword>
<evidence type="ECO:0000256" key="4">
    <source>
        <dbReference type="ARBA" id="ARBA00023237"/>
    </source>
</evidence>
<evidence type="ECO:0000259" key="7">
    <source>
        <dbReference type="SMART" id="SM00965"/>
    </source>
</evidence>
<name>A0A934JXV5_9GAMM</name>
<reference evidence="8" key="1">
    <citation type="submission" date="2020-12" db="EMBL/GenBank/DDBJ databases">
        <title>Marinomonas arctica sp. nov., a psychrotolerant bacterium isolated from the Arctic.</title>
        <authorList>
            <person name="Zhang Y."/>
        </authorList>
    </citation>
    <scope>NUCLEOTIDE SEQUENCE</scope>
    <source>
        <strain evidence="8">C1424</strain>
    </source>
</reference>
<dbReference type="Gene3D" id="2.40.170.20">
    <property type="entry name" value="TonB-dependent receptor, beta-barrel domain"/>
    <property type="match status" value="1"/>
</dbReference>
<feature type="chain" id="PRO_5036760892" evidence="6">
    <location>
        <begin position="27"/>
        <end position="914"/>
    </location>
</feature>
<keyword evidence="3" id="KW-0472">Membrane</keyword>
<protein>
    <submittedName>
        <fullName evidence="8">TonB-dependent receptor</fullName>
    </submittedName>
</protein>
<feature type="compositionally biased region" description="Low complexity" evidence="5">
    <location>
        <begin position="174"/>
        <end position="188"/>
    </location>
</feature>
<dbReference type="SUPFAM" id="SSF56935">
    <property type="entry name" value="Porins"/>
    <property type="match status" value="1"/>
</dbReference>
<feature type="region of interest" description="Disordered" evidence="5">
    <location>
        <begin position="174"/>
        <end position="194"/>
    </location>
</feature>